<name>A0A6S6M8N1_9BACT</name>
<accession>A0A6S6M8N1</accession>
<dbReference type="Gene3D" id="2.60.40.10">
    <property type="entry name" value="Immunoglobulins"/>
    <property type="match status" value="1"/>
</dbReference>
<dbReference type="EMBL" id="AP023213">
    <property type="protein sequence ID" value="BCG48196.1"/>
    <property type="molecule type" value="Genomic_DNA"/>
</dbReference>
<dbReference type="InterPro" id="IPR013783">
    <property type="entry name" value="Ig-like_fold"/>
</dbReference>
<protein>
    <recommendedName>
        <fullName evidence="3">Carboxypeptidase regulatory-like domain-containing protein</fullName>
    </recommendedName>
</protein>
<dbReference type="RefSeq" id="WP_185242981.1">
    <property type="nucleotide sequence ID" value="NZ_AP023213.1"/>
</dbReference>
<dbReference type="PROSITE" id="PS51257">
    <property type="entry name" value="PROKAR_LIPOPROTEIN"/>
    <property type="match status" value="1"/>
</dbReference>
<evidence type="ECO:0008006" key="3">
    <source>
        <dbReference type="Google" id="ProtNLM"/>
    </source>
</evidence>
<sequence>MIVRFSFRLLLIVQIFLLYGCLYRGEGIFKKIGDSDYKAQLHFQGLVGVADGGLTAVSGMVMQEDHLTPLRNVPVRLRRKSEPGVVSRTQTDNVGRFSLTGILYNDSYVVEIESGQYSGSKEIVVSPNRVNCHEIFAERL</sequence>
<dbReference type="SUPFAM" id="SSF49478">
    <property type="entry name" value="Cna protein B-type domain"/>
    <property type="match status" value="1"/>
</dbReference>
<evidence type="ECO:0000313" key="1">
    <source>
        <dbReference type="EMBL" id="BCG48196.1"/>
    </source>
</evidence>
<evidence type="ECO:0000313" key="2">
    <source>
        <dbReference type="Proteomes" id="UP000515472"/>
    </source>
</evidence>
<dbReference type="Proteomes" id="UP000515472">
    <property type="component" value="Chromosome"/>
</dbReference>
<proteinExistence type="predicted"/>
<organism evidence="1 2">
    <name type="scientific">Citrifermentans bremense</name>
    <dbReference type="NCBI Taxonomy" id="60035"/>
    <lineage>
        <taxon>Bacteria</taxon>
        <taxon>Pseudomonadati</taxon>
        <taxon>Thermodesulfobacteriota</taxon>
        <taxon>Desulfuromonadia</taxon>
        <taxon>Geobacterales</taxon>
        <taxon>Geobacteraceae</taxon>
        <taxon>Citrifermentans</taxon>
    </lineage>
</organism>
<dbReference type="KEGG" id="gbn:GEOBRER4_29460"/>
<dbReference type="AlphaFoldDB" id="A0A6S6M8N1"/>
<gene>
    <name evidence="1" type="ORF">GEOBRER4_n3074</name>
</gene>
<reference evidence="1 2" key="1">
    <citation type="submission" date="2020-06" db="EMBL/GenBank/DDBJ databases">
        <title>Interaction of electrochemicaly active bacteria, Geobacter bremensis R4 on different carbon anode.</title>
        <authorList>
            <person name="Meng L."/>
            <person name="Yoshida N."/>
        </authorList>
    </citation>
    <scope>NUCLEOTIDE SEQUENCE [LARGE SCALE GENOMIC DNA]</scope>
    <source>
        <strain evidence="1 2">R4</strain>
    </source>
</reference>
<keyword evidence="2" id="KW-1185">Reference proteome</keyword>